<dbReference type="EMBL" id="MVBO01000015">
    <property type="protein sequence ID" value="OZJ05469.1"/>
    <property type="molecule type" value="Genomic_DNA"/>
</dbReference>
<dbReference type="PANTHER" id="PTHR11158">
    <property type="entry name" value="MSF1/PX19 RELATED"/>
    <property type="match status" value="1"/>
</dbReference>
<gene>
    <name evidence="2" type="ORF">BZG36_01605</name>
</gene>
<sequence length="189" mass="21385">MKLFTSTHQYPYKWSLVSAAQWQKYPNEHCPHVKAVDVLSRHIDKDTGILYTERLLTVEQNVPAWVMRFIGGCTTQYVREVSALDPKTQTLTMSSVNLTMSNFMSVQETITYQCDPDQPDKTLFSQTAAISAGSTLRGMASMVEDFSVKRFKENAVIGREGFMNVLERFSVLTEASEQATLENKQVEAI</sequence>
<name>A0A261Y4D2_9FUNG</name>
<comment type="caution">
    <text evidence="2">The sequence shown here is derived from an EMBL/GenBank/DDBJ whole genome shotgun (WGS) entry which is preliminary data.</text>
</comment>
<organism evidence="2 3">
    <name type="scientific">Bifiguratus adelaidae</name>
    <dbReference type="NCBI Taxonomy" id="1938954"/>
    <lineage>
        <taxon>Eukaryota</taxon>
        <taxon>Fungi</taxon>
        <taxon>Fungi incertae sedis</taxon>
        <taxon>Mucoromycota</taxon>
        <taxon>Mucoromycotina</taxon>
        <taxon>Endogonomycetes</taxon>
        <taxon>Endogonales</taxon>
        <taxon>Endogonales incertae sedis</taxon>
        <taxon>Bifiguratus</taxon>
    </lineage>
</organism>
<evidence type="ECO:0000313" key="3">
    <source>
        <dbReference type="Proteomes" id="UP000242875"/>
    </source>
</evidence>
<protein>
    <recommendedName>
        <fullName evidence="1">PRELI/MSF1 domain-containing protein</fullName>
    </recommendedName>
</protein>
<dbReference type="AlphaFoldDB" id="A0A261Y4D2"/>
<dbReference type="PROSITE" id="PS50904">
    <property type="entry name" value="PRELI_MSF1"/>
    <property type="match status" value="1"/>
</dbReference>
<evidence type="ECO:0000313" key="2">
    <source>
        <dbReference type="EMBL" id="OZJ05469.1"/>
    </source>
</evidence>
<dbReference type="GO" id="GO:0005758">
    <property type="term" value="C:mitochondrial intermembrane space"/>
    <property type="evidence" value="ECO:0007669"/>
    <property type="project" value="InterPro"/>
</dbReference>
<feature type="domain" description="PRELI/MSF1" evidence="1">
    <location>
        <begin position="1"/>
        <end position="174"/>
    </location>
</feature>
<dbReference type="OrthoDB" id="407630at2759"/>
<reference evidence="2 3" key="1">
    <citation type="journal article" date="2017" name="Mycologia">
        <title>Bifiguratus adelaidae, gen. et sp. nov., a new member of Mucoromycotina in endophytic and soil-dwelling habitats.</title>
        <authorList>
            <person name="Torres-Cruz T.J."/>
            <person name="Billingsley Tobias T.L."/>
            <person name="Almatruk M."/>
            <person name="Hesse C."/>
            <person name="Kuske C.R."/>
            <person name="Desiro A."/>
            <person name="Benucci G.M."/>
            <person name="Bonito G."/>
            <person name="Stajich J.E."/>
            <person name="Dunlap C."/>
            <person name="Arnold A.E."/>
            <person name="Porras-Alfaro A."/>
        </authorList>
    </citation>
    <scope>NUCLEOTIDE SEQUENCE [LARGE SCALE GENOMIC DNA]</scope>
    <source>
        <strain evidence="2 3">AZ0501</strain>
    </source>
</reference>
<dbReference type="Proteomes" id="UP000242875">
    <property type="component" value="Unassembled WGS sequence"/>
</dbReference>
<dbReference type="Pfam" id="PF04707">
    <property type="entry name" value="PRELI"/>
    <property type="match status" value="1"/>
</dbReference>
<dbReference type="InterPro" id="IPR006797">
    <property type="entry name" value="PRELI/MSF1_dom"/>
</dbReference>
<proteinExistence type="predicted"/>
<keyword evidence="3" id="KW-1185">Reference proteome</keyword>
<dbReference type="InterPro" id="IPR037365">
    <property type="entry name" value="Slowmo/Ups"/>
</dbReference>
<accession>A0A261Y4D2</accession>
<evidence type="ECO:0000259" key="1">
    <source>
        <dbReference type="PROSITE" id="PS50904"/>
    </source>
</evidence>